<name>A0A6J8A959_MYTCO</name>
<accession>A0A6J8A959</accession>
<dbReference type="PANTHER" id="PTHR22605:SF16">
    <property type="entry name" value="E3 UBIQUITIN-PROTEIN LIGASE RNF213"/>
    <property type="match status" value="1"/>
</dbReference>
<organism evidence="1 2">
    <name type="scientific">Mytilus coruscus</name>
    <name type="common">Sea mussel</name>
    <dbReference type="NCBI Taxonomy" id="42192"/>
    <lineage>
        <taxon>Eukaryota</taxon>
        <taxon>Metazoa</taxon>
        <taxon>Spiralia</taxon>
        <taxon>Lophotrochozoa</taxon>
        <taxon>Mollusca</taxon>
        <taxon>Bivalvia</taxon>
        <taxon>Autobranchia</taxon>
        <taxon>Pteriomorphia</taxon>
        <taxon>Mytilida</taxon>
        <taxon>Mytiloidea</taxon>
        <taxon>Mytilidae</taxon>
        <taxon>Mytilinae</taxon>
        <taxon>Mytilus</taxon>
    </lineage>
</organism>
<proteinExistence type="predicted"/>
<dbReference type="Proteomes" id="UP000507470">
    <property type="component" value="Unassembled WGS sequence"/>
</dbReference>
<keyword evidence="2" id="KW-1185">Reference proteome</keyword>
<dbReference type="InterPro" id="IPR031248">
    <property type="entry name" value="RNF213"/>
</dbReference>
<sequence>MCPRECGVSAIESSDIQYVLDGGSLLQRIPWPKGISFSSICNIYTDYVVNKYKNPVVAFDGYLDGPSTKEITHLRRTKGAVYQMVNFTEHLPCKTKKAIFLSNIKNKQQFINLLSSKLSEKGCKTFHASGDADTLIVQTALSCAANGGQDVVLVGEDTDLLVLLCYHADMTARNVYFKSDTQKKTAKKFRIWNVKMTKTALGEETCNFLPFVHAVLRCDTTSGVNGIGKGIAVKKVMNNDHFKEQVVVFMSENKSKEEVIKAGEEALVCLFGGLPYEALDILRFRKFLNKVSTGTACVQVHTLPPTSDAARFHSLRVDLQTQTWIDKSDDLNAQEYGWFISDNKLLPTKSVLPPAPEWQNIQLVELYCSNASEDCPLFVHTIEELVFEALEIDRSKLVYHSMTTEEKMVFGQLMSKQLTKKLIGLDLDHHSDRLRFCLTWDFFPIYIEIQGVSTESYFSTECTDELDIFKQCLINALRNIEKGCILISDLRLIHENKKQFSTLLKNLNQVQTEPSIESRMEELEVFELKHKTIQKFSDFCQTIRVDTKVLDGQLAKNNDLSNYPLNSICLSTSTSSDLSADDEEGNFNLDADTLKKMSDIVCYSEGFFFKSLWIKHGQLAASMKGSKLIIEEVLTTVWEDTFEEWNELYDSLKKGSIFCSQFNDRFSEYTCEEIRRELEQFETDKRTTDWINERIQQYDRYKDMITCRKAANTVMEMKDNFTLQGDFTAVENILQCTGDRDVEMSKFEFDYLTVSDIRKIDETKIKCLQAFCKSKTLVEWLRKSMKNGLQELKIFVDLAYNATRDEEEILRVTSLQSSVNGYSSLIFDMNESMNFKQLFENCEKVWKTLAEQPILPVQLEHCCQFLEWYKKIEESLGSVQKNALSEAEIINSKGRYMIRNLTQKQDVVLQEILQLSVVDEKDGNYTTKLYTFDDLNDLQSRLMLIGSKVSERDVERFLEVFDSMKILGDMIIKMLASGCALFLNFQVEFRCDRDSTVCLFISFDEKLDKKIIKGKTSKNEQDDCLFVCEIANFLADCLHEWEVFLDLQRDKHHFLNFFPVKQLVFLQHEIAKLGTNQNPSVLLYPLLSVIKKDCSEDDVIAALKDAQLELVKIENERKADVSKPEIQNHLAEEVSDFISAMIESNFPKSLALEALKHFPPTDISEAITWCLENQDLHGNQESTPLTEDDIPTWILEDKTAYSILAGLLDIDDIADGIDLDKEKALTYLKGIWKNFLVSVSSSVSDFLSVEHIALTLNMLARQGQTHISRSFAHCGCEEGVPNLFICPQSEMYTTVLSIYYDERAAPLPQSDEVVLCTEKTTFDMIDTFLRRVFFGSSDRIHCLVNVDFLEYEVSDRAEMCLDKYMNSCDKDLRYKLVVTCGSKNEFRSRMVAALEKYRRPHISVKEQQVKNHLSEKLKTTEENIDGRHAYSVDFNRSRVRVVKSYRAGMGKTLFAKNMRTALLQMRDEENLEIENEQFVTIPLYEKYLDMDAIVEVLLNYTKTSSSKYGRIFHIDIAHEVEEGVDPFLFQLLVLGCVTHNSGHVWRTSDMDYYIIETMPLLDIKSRAKVKCLHQCLNFLPDVLCRSPLESRMILSDADAKGYQITDIIFDETVFKSDLIQRPYRYLKSIHKDQSNLQNSKKDCLDNLYRFCGVKDPSWSEIYHFAAFLNRQLEDFEASIYCSELVKQYLPGFKDFVLKFLIQMSKDFAIRSLNMSEESPLQMLKDDPDDNNEEDLAEFYRMRRTWETRYCHKYNK</sequence>
<gene>
    <name evidence="1" type="ORF">MCOR_5052</name>
</gene>
<dbReference type="PANTHER" id="PTHR22605">
    <property type="entry name" value="RZ-TYPE DOMAIN-CONTAINING PROTEIN"/>
    <property type="match status" value="1"/>
</dbReference>
<evidence type="ECO:0000313" key="2">
    <source>
        <dbReference type="Proteomes" id="UP000507470"/>
    </source>
</evidence>
<dbReference type="OrthoDB" id="6142015at2759"/>
<keyword evidence="1" id="KW-0012">Acyltransferase</keyword>
<dbReference type="EC" id="2.3.2.27" evidence="1"/>
<evidence type="ECO:0000313" key="1">
    <source>
        <dbReference type="EMBL" id="CAC5363749.1"/>
    </source>
</evidence>
<dbReference type="GO" id="GO:0016887">
    <property type="term" value="F:ATP hydrolysis activity"/>
    <property type="evidence" value="ECO:0007669"/>
    <property type="project" value="InterPro"/>
</dbReference>
<reference evidence="1 2" key="1">
    <citation type="submission" date="2020-06" db="EMBL/GenBank/DDBJ databases">
        <authorList>
            <person name="Li R."/>
            <person name="Bekaert M."/>
        </authorList>
    </citation>
    <scope>NUCLEOTIDE SEQUENCE [LARGE SCALE GENOMIC DNA]</scope>
    <source>
        <strain evidence="2">wild</strain>
    </source>
</reference>
<dbReference type="EMBL" id="CACVKT020000907">
    <property type="protein sequence ID" value="CAC5363749.1"/>
    <property type="molecule type" value="Genomic_DNA"/>
</dbReference>
<protein>
    <submittedName>
        <fullName evidence="1">RNF213</fullName>
        <ecNumber evidence="1">2.3.2.27</ecNumber>
    </submittedName>
</protein>
<dbReference type="GO" id="GO:0061630">
    <property type="term" value="F:ubiquitin protein ligase activity"/>
    <property type="evidence" value="ECO:0007669"/>
    <property type="project" value="UniProtKB-EC"/>
</dbReference>
<keyword evidence="1" id="KW-0808">Transferase</keyword>